<gene>
    <name evidence="2" type="ORF">SAMN04488503_1762</name>
</gene>
<dbReference type="AlphaFoldDB" id="A0A239A179"/>
<dbReference type="RefSeq" id="WP_089273816.1">
    <property type="nucleotide sequence ID" value="NZ_FZOC01000003.1"/>
</dbReference>
<proteinExistence type="predicted"/>
<protein>
    <recommendedName>
        <fullName evidence="4">DUF5666 domain-containing protein</fullName>
    </recommendedName>
</protein>
<reference evidence="2 3" key="1">
    <citation type="submission" date="2017-06" db="EMBL/GenBank/DDBJ databases">
        <authorList>
            <person name="Kim H.J."/>
            <person name="Triplett B.A."/>
        </authorList>
    </citation>
    <scope>NUCLEOTIDE SEQUENCE [LARGE SCALE GENOMIC DNA]</scope>
    <source>
        <strain evidence="2 3">DSM 13116</strain>
    </source>
</reference>
<organism evidence="2 3">
    <name type="scientific">Humidesulfovibrio mexicanus</name>
    <dbReference type="NCBI Taxonomy" id="147047"/>
    <lineage>
        <taxon>Bacteria</taxon>
        <taxon>Pseudomonadati</taxon>
        <taxon>Thermodesulfobacteriota</taxon>
        <taxon>Desulfovibrionia</taxon>
        <taxon>Desulfovibrionales</taxon>
        <taxon>Desulfovibrionaceae</taxon>
        <taxon>Humidesulfovibrio</taxon>
    </lineage>
</organism>
<evidence type="ECO:0008006" key="4">
    <source>
        <dbReference type="Google" id="ProtNLM"/>
    </source>
</evidence>
<evidence type="ECO:0000256" key="1">
    <source>
        <dbReference type="SAM" id="SignalP"/>
    </source>
</evidence>
<name>A0A239A179_9BACT</name>
<evidence type="ECO:0000313" key="2">
    <source>
        <dbReference type="EMBL" id="SNR89407.1"/>
    </source>
</evidence>
<dbReference type="EMBL" id="FZOC01000003">
    <property type="protein sequence ID" value="SNR89407.1"/>
    <property type="molecule type" value="Genomic_DNA"/>
</dbReference>
<feature type="signal peptide" evidence="1">
    <location>
        <begin position="1"/>
        <end position="20"/>
    </location>
</feature>
<keyword evidence="3" id="KW-1185">Reference proteome</keyword>
<accession>A0A239A179</accession>
<dbReference type="Proteomes" id="UP000198324">
    <property type="component" value="Unassembled WGS sequence"/>
</dbReference>
<keyword evidence="1" id="KW-0732">Signal</keyword>
<sequence>MKKFALSMIVVLASTAFAFAAAKTGDITVDSQVGRVTNVASGQNVEAKTNVHSVDVKDGAKTGDITIKGKAGTVTNVGSGHNVKAETNVGSVKVGGK</sequence>
<feature type="chain" id="PRO_5012376126" description="DUF5666 domain-containing protein" evidence="1">
    <location>
        <begin position="21"/>
        <end position="97"/>
    </location>
</feature>
<evidence type="ECO:0000313" key="3">
    <source>
        <dbReference type="Proteomes" id="UP000198324"/>
    </source>
</evidence>